<reference evidence="1" key="2">
    <citation type="journal article" date="2015" name="Data Brief">
        <title>Shoot transcriptome of the giant reed, Arundo donax.</title>
        <authorList>
            <person name="Barrero R.A."/>
            <person name="Guerrero F.D."/>
            <person name="Moolhuijzen P."/>
            <person name="Goolsby J.A."/>
            <person name="Tidwell J."/>
            <person name="Bellgard S.E."/>
            <person name="Bellgard M.I."/>
        </authorList>
    </citation>
    <scope>NUCLEOTIDE SEQUENCE</scope>
    <source>
        <tissue evidence="1">Shoot tissue taken approximately 20 cm above the soil surface</tissue>
    </source>
</reference>
<sequence>MRYFVSRSVWWTKMSDLKVSTPSILGLLCLL</sequence>
<reference evidence="1" key="1">
    <citation type="submission" date="2014-09" db="EMBL/GenBank/DDBJ databases">
        <authorList>
            <person name="Magalhaes I.L.F."/>
            <person name="Oliveira U."/>
            <person name="Santos F.R."/>
            <person name="Vidigal T.H.D.A."/>
            <person name="Brescovit A.D."/>
            <person name="Santos A.J."/>
        </authorList>
    </citation>
    <scope>NUCLEOTIDE SEQUENCE</scope>
    <source>
        <tissue evidence="1">Shoot tissue taken approximately 20 cm above the soil surface</tissue>
    </source>
</reference>
<evidence type="ECO:0000313" key="1">
    <source>
        <dbReference type="EMBL" id="JAD14948.1"/>
    </source>
</evidence>
<organism evidence="1">
    <name type="scientific">Arundo donax</name>
    <name type="common">Giant reed</name>
    <name type="synonym">Donax arundinaceus</name>
    <dbReference type="NCBI Taxonomy" id="35708"/>
    <lineage>
        <taxon>Eukaryota</taxon>
        <taxon>Viridiplantae</taxon>
        <taxon>Streptophyta</taxon>
        <taxon>Embryophyta</taxon>
        <taxon>Tracheophyta</taxon>
        <taxon>Spermatophyta</taxon>
        <taxon>Magnoliopsida</taxon>
        <taxon>Liliopsida</taxon>
        <taxon>Poales</taxon>
        <taxon>Poaceae</taxon>
        <taxon>PACMAD clade</taxon>
        <taxon>Arundinoideae</taxon>
        <taxon>Arundineae</taxon>
        <taxon>Arundo</taxon>
    </lineage>
</organism>
<protein>
    <submittedName>
        <fullName evidence="1">Uncharacterized protein</fullName>
    </submittedName>
</protein>
<dbReference type="EMBL" id="GBRH01282947">
    <property type="protein sequence ID" value="JAD14948.1"/>
    <property type="molecule type" value="Transcribed_RNA"/>
</dbReference>
<dbReference type="AlphaFoldDB" id="A0A0A8XQG9"/>
<proteinExistence type="predicted"/>
<accession>A0A0A8XQG9</accession>
<name>A0A0A8XQG9_ARUDO</name>